<evidence type="ECO:0000313" key="5">
    <source>
        <dbReference type="Proteomes" id="UP000319213"/>
    </source>
</evidence>
<sequence>MKTNDTATFLVGTALWAIALVVLLIARPAVAEPWWVWTCVAGIGGGLFGLWYSRRYKARNPIGPATDERTGAPTGEPATGHTSANGTAGEARTAEPHAVPPAEHNR</sequence>
<comment type="caution">
    <text evidence="4">The sequence shown here is derived from an EMBL/GenBank/DDBJ whole genome shotgun (WGS) entry which is preliminary data.</text>
</comment>
<proteinExistence type="predicted"/>
<dbReference type="InterPro" id="IPR019681">
    <property type="entry name" value="DUF2530"/>
</dbReference>
<feature type="transmembrane region" description="Helical" evidence="2">
    <location>
        <begin position="34"/>
        <end position="52"/>
    </location>
</feature>
<dbReference type="AlphaFoldDB" id="A0A543IS05"/>
<evidence type="ECO:0000256" key="2">
    <source>
        <dbReference type="SAM" id="Phobius"/>
    </source>
</evidence>
<dbReference type="EMBL" id="VFPQ01000001">
    <property type="protein sequence ID" value="TQM73365.1"/>
    <property type="molecule type" value="Genomic_DNA"/>
</dbReference>
<protein>
    <submittedName>
        <fullName evidence="4">Uncharacterized protein DUF2530</fullName>
    </submittedName>
</protein>
<keyword evidence="2" id="KW-1133">Transmembrane helix</keyword>
<feature type="region of interest" description="Disordered" evidence="1">
    <location>
        <begin position="62"/>
        <end position="106"/>
    </location>
</feature>
<dbReference type="EMBL" id="VFPQ01000003">
    <property type="protein sequence ID" value="TQM72401.1"/>
    <property type="molecule type" value="Genomic_DNA"/>
</dbReference>
<name>A0A543IS05_9ACTN</name>
<dbReference type="OrthoDB" id="3541062at2"/>
<dbReference type="Proteomes" id="UP000319213">
    <property type="component" value="Unassembled WGS sequence"/>
</dbReference>
<evidence type="ECO:0000313" key="4">
    <source>
        <dbReference type="EMBL" id="TQM73365.1"/>
    </source>
</evidence>
<dbReference type="Pfam" id="PF10745">
    <property type="entry name" value="DUF2530"/>
    <property type="match status" value="1"/>
</dbReference>
<organism evidence="4 5">
    <name type="scientific">Thermopolyspora flexuosa</name>
    <dbReference type="NCBI Taxonomy" id="103836"/>
    <lineage>
        <taxon>Bacteria</taxon>
        <taxon>Bacillati</taxon>
        <taxon>Actinomycetota</taxon>
        <taxon>Actinomycetes</taxon>
        <taxon>Streptosporangiales</taxon>
        <taxon>Streptosporangiaceae</taxon>
        <taxon>Thermopolyspora</taxon>
    </lineage>
</organism>
<accession>A0A543IS05</accession>
<keyword evidence="5" id="KW-1185">Reference proteome</keyword>
<gene>
    <name evidence="4" type="ORF">FHX40_0003</name>
    <name evidence="3" type="ORF">FHX40_5028</name>
</gene>
<evidence type="ECO:0000256" key="1">
    <source>
        <dbReference type="SAM" id="MobiDB-lite"/>
    </source>
</evidence>
<feature type="transmembrane region" description="Helical" evidence="2">
    <location>
        <begin position="7"/>
        <end position="28"/>
    </location>
</feature>
<keyword evidence="2" id="KW-0472">Membrane</keyword>
<evidence type="ECO:0000313" key="3">
    <source>
        <dbReference type="EMBL" id="TQM72401.1"/>
    </source>
</evidence>
<keyword evidence="2" id="KW-0812">Transmembrane</keyword>
<reference evidence="4 5" key="1">
    <citation type="submission" date="2019-06" db="EMBL/GenBank/DDBJ databases">
        <title>Sequencing the genomes of 1000 actinobacteria strains.</title>
        <authorList>
            <person name="Klenk H.-P."/>
        </authorList>
    </citation>
    <scope>NUCLEOTIDE SEQUENCE [LARGE SCALE GENOMIC DNA]</scope>
    <source>
        <strain evidence="4 5">DSM 43186</strain>
    </source>
</reference>